<feature type="binding site" evidence="6">
    <location>
        <begin position="204"/>
        <end position="205"/>
    </location>
    <ligand>
        <name>S-adenosyl-L-methionine</name>
        <dbReference type="ChEBI" id="CHEBI:59789"/>
    </ligand>
</feature>
<protein>
    <recommendedName>
        <fullName evidence="5">Chemotaxis protein methyltransferase</fullName>
        <ecNumber evidence="5">2.1.1.80</ecNumber>
    </recommendedName>
</protein>
<evidence type="ECO:0000256" key="1">
    <source>
        <dbReference type="ARBA" id="ARBA00001541"/>
    </source>
</evidence>
<dbReference type="PRINTS" id="PR00996">
    <property type="entry name" value="CHERMTFRASE"/>
</dbReference>
<evidence type="ECO:0000256" key="5">
    <source>
        <dbReference type="PIRNR" id="PIRNR000410"/>
    </source>
</evidence>
<feature type="binding site" evidence="6">
    <location>
        <position position="148"/>
    </location>
    <ligand>
        <name>S-adenosyl-L-methionine</name>
        <dbReference type="ChEBI" id="CHEBI:59789"/>
    </ligand>
</feature>
<dbReference type="PIRSF" id="PIRSF000410">
    <property type="entry name" value="CheR"/>
    <property type="match status" value="1"/>
</dbReference>
<dbReference type="SUPFAM" id="SSF47757">
    <property type="entry name" value="Chemotaxis receptor methyltransferase CheR, N-terminal domain"/>
    <property type="match status" value="1"/>
</dbReference>
<dbReference type="PANTHER" id="PTHR24422:SF19">
    <property type="entry name" value="CHEMOTAXIS PROTEIN METHYLTRANSFERASE"/>
    <property type="match status" value="1"/>
</dbReference>
<dbReference type="HOGENOM" id="CLU_025854_0_0_6"/>
<dbReference type="Gene3D" id="3.40.50.150">
    <property type="entry name" value="Vaccinia Virus protein VP39"/>
    <property type="match status" value="1"/>
</dbReference>
<dbReference type="PANTHER" id="PTHR24422">
    <property type="entry name" value="CHEMOTAXIS PROTEIN METHYLTRANSFERASE"/>
    <property type="match status" value="1"/>
</dbReference>
<evidence type="ECO:0000313" key="8">
    <source>
        <dbReference type="EMBL" id="ABO21982.1"/>
    </source>
</evidence>
<feature type="binding site" evidence="6">
    <location>
        <position position="81"/>
    </location>
    <ligand>
        <name>S-adenosyl-L-methionine</name>
        <dbReference type="ChEBI" id="CHEBI:59789"/>
    </ligand>
</feature>
<evidence type="ECO:0000256" key="4">
    <source>
        <dbReference type="ARBA" id="ARBA00022691"/>
    </source>
</evidence>
<dbReference type="eggNOG" id="COG1352">
    <property type="taxonomic scope" value="Bacteria"/>
</dbReference>
<dbReference type="EC" id="2.1.1.80" evidence="5"/>
<gene>
    <name evidence="8" type="ordered locus">Shew_0110</name>
</gene>
<dbReference type="Pfam" id="PF03705">
    <property type="entry name" value="CheR_N"/>
    <property type="match status" value="1"/>
</dbReference>
<feature type="binding site" evidence="6">
    <location>
        <begin position="221"/>
        <end position="222"/>
    </location>
    <ligand>
        <name>S-adenosyl-L-methionine</name>
        <dbReference type="ChEBI" id="CHEBI:59789"/>
    </ligand>
</feature>
<comment type="catalytic activity">
    <reaction evidence="1 5">
        <text>L-glutamyl-[protein] + S-adenosyl-L-methionine = [protein]-L-glutamate 5-O-methyl ester + S-adenosyl-L-homocysteine</text>
        <dbReference type="Rhea" id="RHEA:24452"/>
        <dbReference type="Rhea" id="RHEA-COMP:10208"/>
        <dbReference type="Rhea" id="RHEA-COMP:10311"/>
        <dbReference type="ChEBI" id="CHEBI:29973"/>
        <dbReference type="ChEBI" id="CHEBI:57856"/>
        <dbReference type="ChEBI" id="CHEBI:59789"/>
        <dbReference type="ChEBI" id="CHEBI:82795"/>
        <dbReference type="EC" id="2.1.1.80"/>
    </reaction>
</comment>
<evidence type="ECO:0000259" key="7">
    <source>
        <dbReference type="PROSITE" id="PS50123"/>
    </source>
</evidence>
<dbReference type="InterPro" id="IPR029063">
    <property type="entry name" value="SAM-dependent_MTases_sf"/>
</dbReference>
<dbReference type="InterPro" id="IPR036804">
    <property type="entry name" value="CheR_N_sf"/>
</dbReference>
<evidence type="ECO:0000256" key="6">
    <source>
        <dbReference type="PIRSR" id="PIRSR000410-1"/>
    </source>
</evidence>
<keyword evidence="3 5" id="KW-0808">Transferase</keyword>
<dbReference type="KEGG" id="slo:Shew_0110"/>
<dbReference type="InterPro" id="IPR022642">
    <property type="entry name" value="CheR_C"/>
</dbReference>
<feature type="binding site" evidence="6">
    <location>
        <position position="83"/>
    </location>
    <ligand>
        <name>S-adenosyl-L-methionine</name>
        <dbReference type="ChEBI" id="CHEBI:59789"/>
    </ligand>
</feature>
<keyword evidence="9" id="KW-1185">Reference proteome</keyword>
<evidence type="ECO:0000256" key="2">
    <source>
        <dbReference type="ARBA" id="ARBA00022603"/>
    </source>
</evidence>
<sequence>MQLEQSNEKEFPMAQQDFEFIRQLAYRESGIVLPDRKQHMVYSRLSRRLRALKLNNFHQYCQRLEDDGGELINFINALTTNLTSFFREAHHFDYLERHLVPQWQQRRDRRLRVWSSACSTGEEAYSIAMILAKHFPPASWDLKILATDLDTNVLDKARAGIYSQEAMANLPKALLNQYVEPGPHPGEVMLCDSLKRLIHFKQLNLLGEWPMHGPFDLIFCRNVLIYFDAQTKVKIIRQFRRLLADDGHLFIGHSETLHNISSDFKLIGQTIYQPQHAALVRQRLGVGA</sequence>
<dbReference type="InterPro" id="IPR022641">
    <property type="entry name" value="CheR_N"/>
</dbReference>
<keyword evidence="2 5" id="KW-0489">Methyltransferase</keyword>
<organism evidence="8 9">
    <name type="scientific">Shewanella loihica (strain ATCC BAA-1088 / PV-4)</name>
    <dbReference type="NCBI Taxonomy" id="323850"/>
    <lineage>
        <taxon>Bacteria</taxon>
        <taxon>Pseudomonadati</taxon>
        <taxon>Pseudomonadota</taxon>
        <taxon>Gammaproteobacteria</taxon>
        <taxon>Alteromonadales</taxon>
        <taxon>Shewanellaceae</taxon>
        <taxon>Shewanella</taxon>
    </lineage>
</organism>
<dbReference type="Pfam" id="PF01739">
    <property type="entry name" value="CheR"/>
    <property type="match status" value="1"/>
</dbReference>
<reference evidence="8 9" key="1">
    <citation type="submission" date="2007-03" db="EMBL/GenBank/DDBJ databases">
        <title>Complete sequence of Shewanella loihica PV-4.</title>
        <authorList>
            <consortium name="US DOE Joint Genome Institute"/>
            <person name="Copeland A."/>
            <person name="Lucas S."/>
            <person name="Lapidus A."/>
            <person name="Barry K."/>
            <person name="Detter J.C."/>
            <person name="Glavina del Rio T."/>
            <person name="Hammon N."/>
            <person name="Israni S."/>
            <person name="Dalin E."/>
            <person name="Tice H."/>
            <person name="Pitluck S."/>
            <person name="Chain P."/>
            <person name="Malfatti S."/>
            <person name="Shin M."/>
            <person name="Vergez L."/>
            <person name="Schmutz J."/>
            <person name="Larimer F."/>
            <person name="Land M."/>
            <person name="Hauser L."/>
            <person name="Kyrpides N."/>
            <person name="Mikhailova N."/>
            <person name="Romine M.F."/>
            <person name="Serres G."/>
            <person name="Fredrickson J."/>
            <person name="Tiedje J."/>
            <person name="Richardson P."/>
        </authorList>
    </citation>
    <scope>NUCLEOTIDE SEQUENCE [LARGE SCALE GENOMIC DNA]</scope>
    <source>
        <strain evidence="9">ATCC BAA-1088 / PV-4</strain>
    </source>
</reference>
<dbReference type="InterPro" id="IPR000780">
    <property type="entry name" value="CheR_MeTrfase"/>
</dbReference>
<dbReference type="SMART" id="SM00138">
    <property type="entry name" value="MeTrc"/>
    <property type="match status" value="1"/>
</dbReference>
<feature type="domain" description="CheR-type methyltransferase" evidence="7">
    <location>
        <begin position="6"/>
        <end position="277"/>
    </location>
</feature>
<feature type="binding site" evidence="6">
    <location>
        <position position="123"/>
    </location>
    <ligand>
        <name>S-adenosyl-L-methionine</name>
        <dbReference type="ChEBI" id="CHEBI:59789"/>
    </ligand>
</feature>
<proteinExistence type="predicted"/>
<dbReference type="AlphaFoldDB" id="A3Q934"/>
<dbReference type="InterPro" id="IPR050903">
    <property type="entry name" value="Bact_Chemotaxis_MeTrfase"/>
</dbReference>
<keyword evidence="4 5" id="KW-0949">S-adenosyl-L-methionine</keyword>
<evidence type="ECO:0000313" key="9">
    <source>
        <dbReference type="Proteomes" id="UP000001558"/>
    </source>
</evidence>
<dbReference type="Gene3D" id="1.10.155.10">
    <property type="entry name" value="Chemotaxis receptor methyltransferase CheR, N-terminal domain"/>
    <property type="match status" value="1"/>
</dbReference>
<dbReference type="SUPFAM" id="SSF53335">
    <property type="entry name" value="S-adenosyl-L-methionine-dependent methyltransferases"/>
    <property type="match status" value="1"/>
</dbReference>
<dbReference type="Proteomes" id="UP000001558">
    <property type="component" value="Chromosome"/>
</dbReference>
<name>A3Q934_SHELP</name>
<dbReference type="GO" id="GO:0008983">
    <property type="term" value="F:protein-glutamate O-methyltransferase activity"/>
    <property type="evidence" value="ECO:0007669"/>
    <property type="project" value="UniProtKB-EC"/>
</dbReference>
<dbReference type="STRING" id="323850.Shew_0110"/>
<comment type="function">
    <text evidence="5">Methylation of the membrane-bound methyl-accepting chemotaxis proteins (MCP) to form gamma-glutamyl methyl ester residues in MCP.</text>
</comment>
<dbReference type="EMBL" id="CP000606">
    <property type="protein sequence ID" value="ABO21982.1"/>
    <property type="molecule type" value="Genomic_DNA"/>
</dbReference>
<dbReference type="InterPro" id="IPR026024">
    <property type="entry name" value="Chemotaxis_MeTrfase_CheR"/>
</dbReference>
<dbReference type="GO" id="GO:0032259">
    <property type="term" value="P:methylation"/>
    <property type="evidence" value="ECO:0007669"/>
    <property type="project" value="UniProtKB-KW"/>
</dbReference>
<accession>A3Q934</accession>
<evidence type="ECO:0000256" key="3">
    <source>
        <dbReference type="ARBA" id="ARBA00022679"/>
    </source>
</evidence>
<feature type="binding site" evidence="6">
    <location>
        <position position="87"/>
    </location>
    <ligand>
        <name>S-adenosyl-L-methionine</name>
        <dbReference type="ChEBI" id="CHEBI:59789"/>
    </ligand>
</feature>
<dbReference type="PROSITE" id="PS50123">
    <property type="entry name" value="CHER"/>
    <property type="match status" value="1"/>
</dbReference>